<dbReference type="AlphaFoldDB" id="A0A940WUX3"/>
<keyword evidence="1" id="KW-0812">Transmembrane</keyword>
<organism evidence="2 3">
    <name type="scientific">Halalkalibacter suaedae</name>
    <dbReference type="NCBI Taxonomy" id="2822140"/>
    <lineage>
        <taxon>Bacteria</taxon>
        <taxon>Bacillati</taxon>
        <taxon>Bacillota</taxon>
        <taxon>Bacilli</taxon>
        <taxon>Bacillales</taxon>
        <taxon>Bacillaceae</taxon>
        <taxon>Halalkalibacter</taxon>
    </lineage>
</organism>
<keyword evidence="1" id="KW-1133">Transmembrane helix</keyword>
<proteinExistence type="predicted"/>
<gene>
    <name evidence="2" type="ORF">J7W16_06265</name>
</gene>
<protein>
    <submittedName>
        <fullName evidence="2">Stage II sporulation protein P</fullName>
    </submittedName>
</protein>
<accession>A0A940WUX3</accession>
<feature type="transmembrane region" description="Helical" evidence="1">
    <location>
        <begin position="47"/>
        <end position="66"/>
    </location>
</feature>
<dbReference type="InterPro" id="IPR010897">
    <property type="entry name" value="Spore_II_P"/>
</dbReference>
<keyword evidence="3" id="KW-1185">Reference proteome</keyword>
<sequence length="290" mass="33279">MNERDENELLEKLKSRHAKITPNIEFNRELEEKLVQRFGKNSRKVNIFLPTFAFITAFIISFLVVYNSDFLTPVSTNSIINPEIYIYQTHNTESFIPELPEGTSLDQAFDDEVNISSIGLYLSDQLESKGIDVIHEKRDVQKQVLKEQKTYEQSYEVTGTYVKEILQEYPTIQMILDIHRNTLTRNETTIEIEGKDVARIFFVISGNHPNFKENEALAKKLHEKAELMFPGLSKGVLTKKGASFSSNYNQELFNGALLIEMGGPENSIDELKLTSNYLAEIILQVMKEDN</sequence>
<keyword evidence="1" id="KW-0472">Membrane</keyword>
<evidence type="ECO:0000256" key="1">
    <source>
        <dbReference type="SAM" id="Phobius"/>
    </source>
</evidence>
<dbReference type="EMBL" id="JAGKSQ010000002">
    <property type="protein sequence ID" value="MBP3950733.1"/>
    <property type="molecule type" value="Genomic_DNA"/>
</dbReference>
<dbReference type="Proteomes" id="UP000678228">
    <property type="component" value="Unassembled WGS sequence"/>
</dbReference>
<name>A0A940WUX3_9BACI</name>
<dbReference type="RefSeq" id="WP_210596414.1">
    <property type="nucleotide sequence ID" value="NZ_JAGKSQ010000002.1"/>
</dbReference>
<dbReference type="Pfam" id="PF07454">
    <property type="entry name" value="SpoIIP"/>
    <property type="match status" value="1"/>
</dbReference>
<dbReference type="NCBIfam" id="TIGR02867">
    <property type="entry name" value="spore_II_P"/>
    <property type="match status" value="1"/>
</dbReference>
<evidence type="ECO:0000313" key="3">
    <source>
        <dbReference type="Proteomes" id="UP000678228"/>
    </source>
</evidence>
<reference evidence="2" key="1">
    <citation type="submission" date="2021-03" db="EMBL/GenBank/DDBJ databases">
        <title>Bacillus suaedae sp. nov., isolated from Suaeda aralocaspica.</title>
        <authorList>
            <person name="Lei R.F.R."/>
        </authorList>
    </citation>
    <scope>NUCLEOTIDE SEQUENCE</scope>
    <source>
        <strain evidence="2">YZJH907-2</strain>
    </source>
</reference>
<comment type="caution">
    <text evidence="2">The sequence shown here is derived from an EMBL/GenBank/DDBJ whole genome shotgun (WGS) entry which is preliminary data.</text>
</comment>
<evidence type="ECO:0000313" key="2">
    <source>
        <dbReference type="EMBL" id="MBP3950733.1"/>
    </source>
</evidence>